<reference evidence="7" key="1">
    <citation type="journal article" date="2023" name="Mol. Phylogenet. Evol.">
        <title>Genome-scale phylogeny and comparative genomics of the fungal order Sordariales.</title>
        <authorList>
            <person name="Hensen N."/>
            <person name="Bonometti L."/>
            <person name="Westerberg I."/>
            <person name="Brannstrom I.O."/>
            <person name="Guillou S."/>
            <person name="Cros-Aarteil S."/>
            <person name="Calhoun S."/>
            <person name="Haridas S."/>
            <person name="Kuo A."/>
            <person name="Mondo S."/>
            <person name="Pangilinan J."/>
            <person name="Riley R."/>
            <person name="LaButti K."/>
            <person name="Andreopoulos B."/>
            <person name="Lipzen A."/>
            <person name="Chen C."/>
            <person name="Yan M."/>
            <person name="Daum C."/>
            <person name="Ng V."/>
            <person name="Clum A."/>
            <person name="Steindorff A."/>
            <person name="Ohm R.A."/>
            <person name="Martin F."/>
            <person name="Silar P."/>
            <person name="Natvig D.O."/>
            <person name="Lalanne C."/>
            <person name="Gautier V."/>
            <person name="Ament-Velasquez S.L."/>
            <person name="Kruys A."/>
            <person name="Hutchinson M.I."/>
            <person name="Powell A.J."/>
            <person name="Barry K."/>
            <person name="Miller A.N."/>
            <person name="Grigoriev I.V."/>
            <person name="Debuchy R."/>
            <person name="Gladieux P."/>
            <person name="Hiltunen Thoren M."/>
            <person name="Johannesson H."/>
        </authorList>
    </citation>
    <scope>NUCLEOTIDE SEQUENCE</scope>
    <source>
        <strain evidence="7">CBS 232.78</strain>
    </source>
</reference>
<dbReference type="InterPro" id="IPR051140">
    <property type="entry name" value="GATA_TF"/>
</dbReference>
<dbReference type="EMBL" id="JAULSW010000001">
    <property type="protein sequence ID" value="KAK3393951.1"/>
    <property type="molecule type" value="Genomic_DNA"/>
</dbReference>
<dbReference type="GO" id="GO:0043565">
    <property type="term" value="F:sequence-specific DNA binding"/>
    <property type="evidence" value="ECO:0007669"/>
    <property type="project" value="InterPro"/>
</dbReference>
<evidence type="ECO:0000256" key="5">
    <source>
        <dbReference type="SAM" id="MobiDB-lite"/>
    </source>
</evidence>
<feature type="region of interest" description="Disordered" evidence="5">
    <location>
        <begin position="73"/>
        <end position="96"/>
    </location>
</feature>
<gene>
    <name evidence="7" type="ORF">B0H63DRAFT_31207</name>
</gene>
<reference evidence="7" key="2">
    <citation type="submission" date="2023-06" db="EMBL/GenBank/DDBJ databases">
        <authorList>
            <consortium name="Lawrence Berkeley National Laboratory"/>
            <person name="Haridas S."/>
            <person name="Hensen N."/>
            <person name="Bonometti L."/>
            <person name="Westerberg I."/>
            <person name="Brannstrom I.O."/>
            <person name="Guillou S."/>
            <person name="Cros-Aarteil S."/>
            <person name="Calhoun S."/>
            <person name="Kuo A."/>
            <person name="Mondo S."/>
            <person name="Pangilinan J."/>
            <person name="Riley R."/>
            <person name="LaButti K."/>
            <person name="Andreopoulos B."/>
            <person name="Lipzen A."/>
            <person name="Chen C."/>
            <person name="Yanf M."/>
            <person name="Daum C."/>
            <person name="Ng V."/>
            <person name="Clum A."/>
            <person name="Steindorff A."/>
            <person name="Ohm R."/>
            <person name="Martin F."/>
            <person name="Silar P."/>
            <person name="Natvig D."/>
            <person name="Lalanne C."/>
            <person name="Gautier V."/>
            <person name="Ament-velasquez S.L."/>
            <person name="Kruys A."/>
            <person name="Hutchinson M.I."/>
            <person name="Powell A.J."/>
            <person name="Barry K."/>
            <person name="Miller A.N."/>
            <person name="Grigoriev I.V."/>
            <person name="Debuchy R."/>
            <person name="Gladieux P."/>
            <person name="Thoren M.H."/>
            <person name="Johannesson H."/>
        </authorList>
    </citation>
    <scope>NUCLEOTIDE SEQUENCE</scope>
    <source>
        <strain evidence="7">CBS 232.78</strain>
    </source>
</reference>
<feature type="compositionally biased region" description="Low complexity" evidence="5">
    <location>
        <begin position="73"/>
        <end position="91"/>
    </location>
</feature>
<dbReference type="GO" id="GO:0006355">
    <property type="term" value="P:regulation of DNA-templated transcription"/>
    <property type="evidence" value="ECO:0007669"/>
    <property type="project" value="InterPro"/>
</dbReference>
<comment type="caution">
    <text evidence="7">The sequence shown here is derived from an EMBL/GenBank/DDBJ whole genome shotgun (WGS) entry which is preliminary data.</text>
</comment>
<keyword evidence="2 4" id="KW-0863">Zinc-finger</keyword>
<dbReference type="CDD" id="cd00202">
    <property type="entry name" value="ZnF_GATA"/>
    <property type="match status" value="1"/>
</dbReference>
<accession>A0AAE0U7K1</accession>
<name>A0AAE0U7K1_9PEZI</name>
<dbReference type="PANTHER" id="PTHR45658">
    <property type="entry name" value="GATA TRANSCRIPTION FACTOR"/>
    <property type="match status" value="1"/>
</dbReference>
<dbReference type="InterPro" id="IPR000679">
    <property type="entry name" value="Znf_GATA"/>
</dbReference>
<proteinExistence type="predicted"/>
<dbReference type="Proteomes" id="UP001285441">
    <property type="component" value="Unassembled WGS sequence"/>
</dbReference>
<dbReference type="Gene3D" id="3.30.50.10">
    <property type="entry name" value="Erythroid Transcription Factor GATA-1, subunit A"/>
    <property type="match status" value="1"/>
</dbReference>
<evidence type="ECO:0000256" key="3">
    <source>
        <dbReference type="ARBA" id="ARBA00022833"/>
    </source>
</evidence>
<protein>
    <recommendedName>
        <fullName evidence="6">GATA-type domain-containing protein</fullName>
    </recommendedName>
</protein>
<evidence type="ECO:0000313" key="7">
    <source>
        <dbReference type="EMBL" id="KAK3393951.1"/>
    </source>
</evidence>
<dbReference type="InterPro" id="IPR013088">
    <property type="entry name" value="Znf_NHR/GATA"/>
</dbReference>
<keyword evidence="8" id="KW-1185">Reference proteome</keyword>
<evidence type="ECO:0000259" key="6">
    <source>
        <dbReference type="PROSITE" id="PS50114"/>
    </source>
</evidence>
<evidence type="ECO:0000256" key="2">
    <source>
        <dbReference type="ARBA" id="ARBA00022771"/>
    </source>
</evidence>
<dbReference type="GO" id="GO:0008270">
    <property type="term" value="F:zinc ion binding"/>
    <property type="evidence" value="ECO:0007669"/>
    <property type="project" value="UniProtKB-KW"/>
</dbReference>
<dbReference type="SUPFAM" id="SSF57716">
    <property type="entry name" value="Glucocorticoid receptor-like (DNA-binding domain)"/>
    <property type="match status" value="1"/>
</dbReference>
<evidence type="ECO:0000256" key="4">
    <source>
        <dbReference type="PROSITE-ProRule" id="PRU00094"/>
    </source>
</evidence>
<dbReference type="Pfam" id="PF00320">
    <property type="entry name" value="GATA"/>
    <property type="match status" value="1"/>
</dbReference>
<sequence length="247" mass="27747">MCPSPTPFDATHPQHALLLKSRSSTKIRSRQFQRYLVSSCWLSEMASLSSRGTREGYGKVCFNWGALPPPATSPHLLSESGSSSRDSNSTSATHQDADDFGVEKGFWVVRHGAQELLRFANIYQQYRDNIPAGDLSTSHPIPKEINMVSMTQLSRGILHAVNNITTHSQRITNQDPWQQSGSRSSSPRRLGRPKRKRKREEKERCKKCGTFDSPRWRHGPAGPGTLCNVCGLLYAKKIQREGSQHFQ</sequence>
<evidence type="ECO:0000313" key="8">
    <source>
        <dbReference type="Proteomes" id="UP001285441"/>
    </source>
</evidence>
<keyword evidence="1" id="KW-0479">Metal-binding</keyword>
<feature type="compositionally biased region" description="Basic residues" evidence="5">
    <location>
        <begin position="189"/>
        <end position="199"/>
    </location>
</feature>
<organism evidence="7 8">
    <name type="scientific">Podospora didyma</name>
    <dbReference type="NCBI Taxonomy" id="330526"/>
    <lineage>
        <taxon>Eukaryota</taxon>
        <taxon>Fungi</taxon>
        <taxon>Dikarya</taxon>
        <taxon>Ascomycota</taxon>
        <taxon>Pezizomycotina</taxon>
        <taxon>Sordariomycetes</taxon>
        <taxon>Sordariomycetidae</taxon>
        <taxon>Sordariales</taxon>
        <taxon>Podosporaceae</taxon>
        <taxon>Podospora</taxon>
    </lineage>
</organism>
<feature type="region of interest" description="Disordered" evidence="5">
    <location>
        <begin position="169"/>
        <end position="202"/>
    </location>
</feature>
<keyword evidence="3" id="KW-0862">Zinc</keyword>
<dbReference type="AlphaFoldDB" id="A0AAE0U7K1"/>
<feature type="compositionally biased region" description="Polar residues" evidence="5">
    <location>
        <begin position="169"/>
        <end position="179"/>
    </location>
</feature>
<evidence type="ECO:0000256" key="1">
    <source>
        <dbReference type="ARBA" id="ARBA00022723"/>
    </source>
</evidence>
<dbReference type="SMART" id="SM00401">
    <property type="entry name" value="ZnF_GATA"/>
    <property type="match status" value="1"/>
</dbReference>
<feature type="domain" description="GATA-type" evidence="6">
    <location>
        <begin position="199"/>
        <end position="234"/>
    </location>
</feature>
<dbReference type="PROSITE" id="PS50114">
    <property type="entry name" value="GATA_ZN_FINGER_2"/>
    <property type="match status" value="1"/>
</dbReference>